<reference evidence="11" key="1">
    <citation type="submission" date="2020-06" db="EMBL/GenBank/DDBJ databases">
        <authorList>
            <person name="Li T."/>
            <person name="Hu X."/>
            <person name="Zhang T."/>
            <person name="Song X."/>
            <person name="Zhang H."/>
            <person name="Dai N."/>
            <person name="Sheng W."/>
            <person name="Hou X."/>
            <person name="Wei L."/>
        </authorList>
    </citation>
    <scope>NUCLEOTIDE SEQUENCE</scope>
    <source>
        <strain evidence="11">K16</strain>
        <tissue evidence="11">Leaf</tissue>
    </source>
</reference>
<comment type="similarity">
    <text evidence="1">Belongs to the disease resistance NB-LRR family.</text>
</comment>
<dbReference type="SUPFAM" id="SSF52540">
    <property type="entry name" value="P-loop containing nucleoside triphosphate hydrolases"/>
    <property type="match status" value="1"/>
</dbReference>
<dbReference type="PANTHER" id="PTHR23155:SF1193">
    <property type="entry name" value="DISEASE RESISTANCE PROTEIN RPP13-RELATED"/>
    <property type="match status" value="1"/>
</dbReference>
<feature type="domain" description="Disease resistance R13L4/SHOC-2-like LRR" evidence="10">
    <location>
        <begin position="575"/>
        <end position="909"/>
    </location>
</feature>
<evidence type="ECO:0000256" key="4">
    <source>
        <dbReference type="ARBA" id="ARBA00022741"/>
    </source>
</evidence>
<dbReference type="Gene3D" id="1.20.5.4130">
    <property type="match status" value="1"/>
</dbReference>
<dbReference type="CDD" id="cd14798">
    <property type="entry name" value="RX-CC_like"/>
    <property type="match status" value="1"/>
</dbReference>
<dbReference type="Pfam" id="PF23559">
    <property type="entry name" value="WHD_DRP"/>
    <property type="match status" value="1"/>
</dbReference>
<evidence type="ECO:0000313" key="11">
    <source>
        <dbReference type="EMBL" id="KAK4399927.1"/>
    </source>
</evidence>
<reference evidence="11" key="2">
    <citation type="journal article" date="2024" name="Plant">
        <title>Genomic evolution and insights into agronomic trait innovations of Sesamum species.</title>
        <authorList>
            <person name="Miao H."/>
            <person name="Wang L."/>
            <person name="Qu L."/>
            <person name="Liu H."/>
            <person name="Sun Y."/>
            <person name="Le M."/>
            <person name="Wang Q."/>
            <person name="Wei S."/>
            <person name="Zheng Y."/>
            <person name="Lin W."/>
            <person name="Duan Y."/>
            <person name="Cao H."/>
            <person name="Xiong S."/>
            <person name="Wang X."/>
            <person name="Wei L."/>
            <person name="Li C."/>
            <person name="Ma Q."/>
            <person name="Ju M."/>
            <person name="Zhao R."/>
            <person name="Li G."/>
            <person name="Mu C."/>
            <person name="Tian Q."/>
            <person name="Mei H."/>
            <person name="Zhang T."/>
            <person name="Gao T."/>
            <person name="Zhang H."/>
        </authorList>
    </citation>
    <scope>NUCLEOTIDE SEQUENCE</scope>
    <source>
        <strain evidence="11">K16</strain>
    </source>
</reference>
<dbReference type="Pfam" id="PF00931">
    <property type="entry name" value="NB-ARC"/>
    <property type="match status" value="1"/>
</dbReference>
<dbReference type="GO" id="GO:0043531">
    <property type="term" value="F:ADP binding"/>
    <property type="evidence" value="ECO:0007669"/>
    <property type="project" value="InterPro"/>
</dbReference>
<dbReference type="InterPro" id="IPR041118">
    <property type="entry name" value="Rx_N"/>
</dbReference>
<dbReference type="FunFam" id="3.40.50.300:FF:001091">
    <property type="entry name" value="Probable disease resistance protein At1g61300"/>
    <property type="match status" value="1"/>
</dbReference>
<dbReference type="Gene3D" id="3.40.50.300">
    <property type="entry name" value="P-loop containing nucleotide triphosphate hydrolases"/>
    <property type="match status" value="1"/>
</dbReference>
<evidence type="ECO:0000259" key="10">
    <source>
        <dbReference type="Pfam" id="PF23598"/>
    </source>
</evidence>
<sequence>MADAAVEFLLENLKQLLLYNANLILDIKGQVEFLYNDLSLFKAFLKDSTEKRRTHETLKELVKQIRNVVYEAEDAIDTFVAHKAVHKARKHIEKAFHIFDYPAKLRSVARDIEQIRAKVKDIYENKKFGFEALHAGDGADKGTKEKKIKAQLNSCLQYSKVFMGVLHVSLSNDFDMFGLLETNIEPPIVEEDNVVGFKDEAEKVINLLTVGSDELEVISIVGMPGLGKTTLAKMIYRDPKIEYEFYTRAWVYISQEYSRKEVFLNILNNFTQLNDFMYKMNDEMLAKELCKILEKQKYLIVVDDVWSEEAWNDLKVAFPKNNSRSRILITSRIKRVAKHANPSREPHNLRFLTPDESWTLLQRKALGAENCPEELVKDGKHIANECHGLPLAIVVIGGILLQKGTDWWEQVAKSVDAYIAMDQEKRMDNFIALSYNHLPYHLKACFIYFGMFPEDYEIPVWKLVRLWIAEGFIQQKEGMSLEDIGEEYLEDLVNRNLVMVGQYRSNGKIKTCRIHDMLHEFCKKEAAEENFFQEIKYFDQGTYVSSNPALERYRRLCIHSRVLNYISAKPVGPRVRSFLCFSNEEIILPAEHISSIPGAFKLLRVLDAKSITFTRFPTDLTQLVHLRYIVLSSDIKVLPAAFSSLWNIQTLVIVTSSRTLEIKADIWKMIQLRHLKTNASTALPGNLSKSRKSKDDALMIGSLQTLLTISPESCTEDVFARAPNLKVLGIRGQLAKLLENKSGSMLFDSLGKLSHLENLKLLNDVFPSPPSEGKLTSLPQRYKFPPKLKKLTLSDTLLDWNDMSTLGMLENLEILKLKDNAFKGEWWQPEDGGFRALRILYIGRSDLVSWHASARHFPRLKHIFIKHCSSLEALPLGFADISSLQLVELYCTTRSAAASARKIQEKKKQMQVEQSTRGTGFKLSIYPPDQ</sequence>
<protein>
    <submittedName>
        <fullName evidence="11">Late blight resistance proteinR1A-10</fullName>
    </submittedName>
</protein>
<dbReference type="PANTHER" id="PTHR23155">
    <property type="entry name" value="DISEASE RESISTANCE PROTEIN RP"/>
    <property type="match status" value="1"/>
</dbReference>
<keyword evidence="12" id="KW-1185">Reference proteome</keyword>
<dbReference type="GO" id="GO:0051607">
    <property type="term" value="P:defense response to virus"/>
    <property type="evidence" value="ECO:0007669"/>
    <property type="project" value="UniProtKB-ARBA"/>
</dbReference>
<dbReference type="InterPro" id="IPR002182">
    <property type="entry name" value="NB-ARC"/>
</dbReference>
<dbReference type="InterPro" id="IPR038005">
    <property type="entry name" value="RX-like_CC"/>
</dbReference>
<evidence type="ECO:0000256" key="5">
    <source>
        <dbReference type="ARBA" id="ARBA00022821"/>
    </source>
</evidence>
<dbReference type="Gene3D" id="1.10.8.430">
    <property type="entry name" value="Helical domain of apoptotic protease-activating factors"/>
    <property type="match status" value="1"/>
</dbReference>
<dbReference type="SUPFAM" id="SSF52058">
    <property type="entry name" value="L domain-like"/>
    <property type="match status" value="1"/>
</dbReference>
<dbReference type="InterPro" id="IPR032675">
    <property type="entry name" value="LRR_dom_sf"/>
</dbReference>
<dbReference type="InterPro" id="IPR055414">
    <property type="entry name" value="LRR_R13L4/SHOC2-like"/>
</dbReference>
<organism evidence="11 12">
    <name type="scientific">Sesamum angolense</name>
    <dbReference type="NCBI Taxonomy" id="2727404"/>
    <lineage>
        <taxon>Eukaryota</taxon>
        <taxon>Viridiplantae</taxon>
        <taxon>Streptophyta</taxon>
        <taxon>Embryophyta</taxon>
        <taxon>Tracheophyta</taxon>
        <taxon>Spermatophyta</taxon>
        <taxon>Magnoliopsida</taxon>
        <taxon>eudicotyledons</taxon>
        <taxon>Gunneridae</taxon>
        <taxon>Pentapetalae</taxon>
        <taxon>asterids</taxon>
        <taxon>lamiids</taxon>
        <taxon>Lamiales</taxon>
        <taxon>Pedaliaceae</taxon>
        <taxon>Sesamum</taxon>
    </lineage>
</organism>
<proteinExistence type="inferred from homology"/>
<evidence type="ECO:0000256" key="6">
    <source>
        <dbReference type="ARBA" id="ARBA00022840"/>
    </source>
</evidence>
<dbReference type="InterPro" id="IPR027417">
    <property type="entry name" value="P-loop_NTPase"/>
</dbReference>
<name>A0AAE1WVI2_9LAMI</name>
<accession>A0AAE1WVI2</accession>
<keyword evidence="6" id="KW-0067">ATP-binding</keyword>
<dbReference type="AlphaFoldDB" id="A0AAE1WVI2"/>
<dbReference type="Proteomes" id="UP001289374">
    <property type="component" value="Unassembled WGS sequence"/>
</dbReference>
<dbReference type="FunFam" id="1.10.10.10:FF:000322">
    <property type="entry name" value="Probable disease resistance protein At1g63360"/>
    <property type="match status" value="1"/>
</dbReference>
<comment type="caution">
    <text evidence="11">The sequence shown here is derived from an EMBL/GenBank/DDBJ whole genome shotgun (WGS) entry which is preliminary data.</text>
</comment>
<evidence type="ECO:0000256" key="1">
    <source>
        <dbReference type="ARBA" id="ARBA00008894"/>
    </source>
</evidence>
<dbReference type="Pfam" id="PF23598">
    <property type="entry name" value="LRR_14"/>
    <property type="match status" value="1"/>
</dbReference>
<evidence type="ECO:0000313" key="12">
    <source>
        <dbReference type="Proteomes" id="UP001289374"/>
    </source>
</evidence>
<dbReference type="Gene3D" id="3.80.10.10">
    <property type="entry name" value="Ribonuclease Inhibitor"/>
    <property type="match status" value="1"/>
</dbReference>
<keyword evidence="3" id="KW-0677">Repeat</keyword>
<evidence type="ECO:0000259" key="9">
    <source>
        <dbReference type="Pfam" id="PF23559"/>
    </source>
</evidence>
<evidence type="ECO:0000256" key="3">
    <source>
        <dbReference type="ARBA" id="ARBA00022737"/>
    </source>
</evidence>
<keyword evidence="2" id="KW-0433">Leucine-rich repeat</keyword>
<feature type="domain" description="NB-ARC" evidence="7">
    <location>
        <begin position="198"/>
        <end position="368"/>
    </location>
</feature>
<feature type="domain" description="Disease resistance protein winged helix" evidence="9">
    <location>
        <begin position="451"/>
        <end position="521"/>
    </location>
</feature>
<feature type="domain" description="Disease resistance N-terminal" evidence="8">
    <location>
        <begin position="5"/>
        <end position="90"/>
    </location>
</feature>
<dbReference type="PRINTS" id="PR00364">
    <property type="entry name" value="DISEASERSIST"/>
</dbReference>
<dbReference type="InterPro" id="IPR058922">
    <property type="entry name" value="WHD_DRP"/>
</dbReference>
<dbReference type="InterPro" id="IPR042197">
    <property type="entry name" value="Apaf_helical"/>
</dbReference>
<gene>
    <name evidence="11" type="ORF">Sango_1098800</name>
</gene>
<dbReference type="EMBL" id="JACGWL010000006">
    <property type="protein sequence ID" value="KAK4399927.1"/>
    <property type="molecule type" value="Genomic_DNA"/>
</dbReference>
<evidence type="ECO:0000259" key="8">
    <source>
        <dbReference type="Pfam" id="PF18052"/>
    </source>
</evidence>
<dbReference type="InterPro" id="IPR036388">
    <property type="entry name" value="WH-like_DNA-bd_sf"/>
</dbReference>
<dbReference type="GO" id="GO:0005524">
    <property type="term" value="F:ATP binding"/>
    <property type="evidence" value="ECO:0007669"/>
    <property type="project" value="UniProtKB-KW"/>
</dbReference>
<dbReference type="Gene3D" id="1.10.10.10">
    <property type="entry name" value="Winged helix-like DNA-binding domain superfamily/Winged helix DNA-binding domain"/>
    <property type="match status" value="1"/>
</dbReference>
<keyword evidence="5" id="KW-0611">Plant defense</keyword>
<dbReference type="Pfam" id="PF18052">
    <property type="entry name" value="Rx_N"/>
    <property type="match status" value="1"/>
</dbReference>
<evidence type="ECO:0000256" key="2">
    <source>
        <dbReference type="ARBA" id="ARBA00022614"/>
    </source>
</evidence>
<keyword evidence="4" id="KW-0547">Nucleotide-binding</keyword>
<dbReference type="InterPro" id="IPR044974">
    <property type="entry name" value="Disease_R_plants"/>
</dbReference>
<evidence type="ECO:0000259" key="7">
    <source>
        <dbReference type="Pfam" id="PF00931"/>
    </source>
</evidence>
<dbReference type="GO" id="GO:0098542">
    <property type="term" value="P:defense response to other organism"/>
    <property type="evidence" value="ECO:0007669"/>
    <property type="project" value="TreeGrafter"/>
</dbReference>